<evidence type="ECO:0000256" key="6">
    <source>
        <dbReference type="ARBA" id="ARBA00022737"/>
    </source>
</evidence>
<keyword evidence="10 11" id="KW-0687">Ribonucleoprotein</keyword>
<evidence type="ECO:0000313" key="14">
    <source>
        <dbReference type="EMBL" id="CAD7623684.1"/>
    </source>
</evidence>
<evidence type="ECO:0000256" key="7">
    <source>
        <dbReference type="ARBA" id="ARBA00022803"/>
    </source>
</evidence>
<evidence type="ECO:0000256" key="12">
    <source>
        <dbReference type="SAM" id="MobiDB-lite"/>
    </source>
</evidence>
<dbReference type="FunFam" id="1.25.40.10:FF:000191">
    <property type="entry name" value="Signal recognition particle subunit SRP72"/>
    <property type="match status" value="1"/>
</dbReference>
<dbReference type="FunFam" id="1.25.40.10:FF:000062">
    <property type="entry name" value="Signal recognition particle subunit SRP72"/>
    <property type="match status" value="1"/>
</dbReference>
<dbReference type="GO" id="GO:0008312">
    <property type="term" value="F:7S RNA binding"/>
    <property type="evidence" value="ECO:0007669"/>
    <property type="project" value="InterPro"/>
</dbReference>
<name>A0A7R9PXK1_9ACAR</name>
<keyword evidence="8" id="KW-0256">Endoplasmic reticulum</keyword>
<dbReference type="GO" id="GO:0005786">
    <property type="term" value="C:signal recognition particle, endoplasmic reticulum targeting"/>
    <property type="evidence" value="ECO:0007669"/>
    <property type="project" value="UniProtKB-UniRule"/>
</dbReference>
<dbReference type="OrthoDB" id="5421607at2759"/>
<evidence type="ECO:0000256" key="8">
    <source>
        <dbReference type="ARBA" id="ARBA00022824"/>
    </source>
</evidence>
<evidence type="ECO:0000313" key="15">
    <source>
        <dbReference type="Proteomes" id="UP000759131"/>
    </source>
</evidence>
<dbReference type="InterPro" id="IPR019734">
    <property type="entry name" value="TPR_rpt"/>
</dbReference>
<gene>
    <name evidence="14" type="ORF">OSB1V03_LOCUS4135</name>
</gene>
<evidence type="ECO:0000256" key="5">
    <source>
        <dbReference type="ARBA" id="ARBA00022490"/>
    </source>
</evidence>
<dbReference type="EMBL" id="OC856394">
    <property type="protein sequence ID" value="CAD7623684.1"/>
    <property type="molecule type" value="Genomic_DNA"/>
</dbReference>
<feature type="compositionally biased region" description="Basic residues" evidence="12">
    <location>
        <begin position="556"/>
        <end position="566"/>
    </location>
</feature>
<keyword evidence="6" id="KW-0677">Repeat</keyword>
<keyword evidence="9 11" id="KW-0733">Signal recognition particle</keyword>
<evidence type="ECO:0000256" key="3">
    <source>
        <dbReference type="ARBA" id="ARBA00007676"/>
    </source>
</evidence>
<dbReference type="InterPro" id="IPR031545">
    <property type="entry name" value="SRP72_TPR-like"/>
</dbReference>
<keyword evidence="7" id="KW-0802">TPR repeat</keyword>
<dbReference type="Pfam" id="PF13174">
    <property type="entry name" value="TPR_6"/>
    <property type="match status" value="1"/>
</dbReference>
<keyword evidence="5 11" id="KW-0963">Cytoplasm</keyword>
<dbReference type="PANTHER" id="PTHR14094:SF9">
    <property type="entry name" value="SIGNAL RECOGNITION PARTICLE SUBUNIT SRP72"/>
    <property type="match status" value="1"/>
</dbReference>
<evidence type="ECO:0000256" key="10">
    <source>
        <dbReference type="ARBA" id="ARBA00023274"/>
    </source>
</evidence>
<sequence>MSGDDKSNHNLSQLFSDLSRLEQLADFDKALQVTHKILNEDKQNQKAIECQIVCQIQLGLFEDAITRLDQLKQSDPDLAQQLKYERAYCEYRLNYVEEAIDTLDSLKEPDFRVKELRAQALYRLERFDECFDQYLDLIKNSDDDYEDERQTNLAAVVASLSINCKQESIKSKHPIEEQTYELIYNKACALLGAGLFDEALQKLNTAEDMCRKTLEEDGATEEEIESELAIIRTQIAYCYQLQKKDDTALRMYNQVLKQKPSDTALLAVVSNNVVSINKDQNVFDSKKKMKTALSEALESKLFLLQRQTILFNNCLLLLHTNQSDSFRKQMEEIKKKFPQQISEAVLLEAALLCKEKKVLDAINFLKQSIKGNKNLLLEVPLVLAQLLIKNGDISDACHVLRSLGDETYKTGIISTLISLYLHLDDKKSATSLLTEAVNWYEKNMPESPQLYALYRENARFLMDTNQPEAAVKLLERLRKKNPKNHNILSLLISAYSQFNPQKANEISKDLPPIESIIEEIDVEQLETSNWSLGAKYVKKTTKTETPNVNPNATTDKKKKKKKKTKLPKNYDPKVEPDPERWLPKYERSTYKKKKDKRGQQSVGKGTQGAVGELYVSIDSIDLTTPKASTAAVSSPQGPRQQRPTQKKKKKTQRR</sequence>
<dbReference type="InterPro" id="IPR013699">
    <property type="entry name" value="Signal_recog_part_SRP72_RNA-bd"/>
</dbReference>
<dbReference type="PIRSF" id="PIRSF038922">
    <property type="entry name" value="SRP72"/>
    <property type="match status" value="1"/>
</dbReference>
<feature type="compositionally biased region" description="Polar residues" evidence="12">
    <location>
        <begin position="543"/>
        <end position="552"/>
    </location>
</feature>
<dbReference type="GO" id="GO:0006614">
    <property type="term" value="P:SRP-dependent cotranslational protein targeting to membrane"/>
    <property type="evidence" value="ECO:0007669"/>
    <property type="project" value="UniProtKB-UniRule"/>
</dbReference>
<keyword evidence="15" id="KW-1185">Reference proteome</keyword>
<dbReference type="PANTHER" id="PTHR14094">
    <property type="entry name" value="SIGNAL RECOGNITION PARTICLE 72"/>
    <property type="match status" value="1"/>
</dbReference>
<dbReference type="EMBL" id="CAJPIZ010001819">
    <property type="protein sequence ID" value="CAG2104114.1"/>
    <property type="molecule type" value="Genomic_DNA"/>
</dbReference>
<feature type="compositionally biased region" description="Basic and acidic residues" evidence="12">
    <location>
        <begin position="568"/>
        <end position="589"/>
    </location>
</feature>
<protein>
    <recommendedName>
        <fullName evidence="4 11">Signal recognition particle subunit SRP72</fullName>
    </recommendedName>
</protein>
<feature type="domain" description="Signal recognition particle SRP72 subunit RNA-binding" evidence="13">
    <location>
        <begin position="542"/>
        <end position="592"/>
    </location>
</feature>
<dbReference type="Pfam" id="PF17004">
    <property type="entry name" value="SRP_TPR_like"/>
    <property type="match status" value="1"/>
</dbReference>
<organism evidence="14">
    <name type="scientific">Medioppia subpectinata</name>
    <dbReference type="NCBI Taxonomy" id="1979941"/>
    <lineage>
        <taxon>Eukaryota</taxon>
        <taxon>Metazoa</taxon>
        <taxon>Ecdysozoa</taxon>
        <taxon>Arthropoda</taxon>
        <taxon>Chelicerata</taxon>
        <taxon>Arachnida</taxon>
        <taxon>Acari</taxon>
        <taxon>Acariformes</taxon>
        <taxon>Sarcoptiformes</taxon>
        <taxon>Oribatida</taxon>
        <taxon>Brachypylina</taxon>
        <taxon>Oppioidea</taxon>
        <taxon>Oppiidae</taxon>
        <taxon>Medioppia</taxon>
    </lineage>
</organism>
<comment type="function">
    <text evidence="11">Component of the signal recognition particle (SRP) complex, a ribonucleoprotein complex that mediates the cotranslational targeting of secretory and membrane proteins to the endoplasmic reticulum (ER).</text>
</comment>
<dbReference type="InterPro" id="IPR011990">
    <property type="entry name" value="TPR-like_helical_dom_sf"/>
</dbReference>
<proteinExistence type="inferred from homology"/>
<dbReference type="SMART" id="SM00028">
    <property type="entry name" value="TPR"/>
    <property type="match status" value="5"/>
</dbReference>
<dbReference type="GO" id="GO:0005783">
    <property type="term" value="C:endoplasmic reticulum"/>
    <property type="evidence" value="ECO:0007669"/>
    <property type="project" value="UniProtKB-SubCell"/>
</dbReference>
<accession>A0A7R9PXK1</accession>
<evidence type="ECO:0000256" key="11">
    <source>
        <dbReference type="PIRNR" id="PIRNR038922"/>
    </source>
</evidence>
<dbReference type="AlphaFoldDB" id="A0A7R9PXK1"/>
<dbReference type="Gene3D" id="1.25.40.10">
    <property type="entry name" value="Tetratricopeptide repeat domain"/>
    <property type="match status" value="4"/>
</dbReference>
<dbReference type="Pfam" id="PF08492">
    <property type="entry name" value="SRP72"/>
    <property type="match status" value="1"/>
</dbReference>
<dbReference type="SUPFAM" id="SSF48452">
    <property type="entry name" value="TPR-like"/>
    <property type="match status" value="2"/>
</dbReference>
<comment type="similarity">
    <text evidence="3 11">Belongs to the SRP72 family.</text>
</comment>
<reference evidence="14" key="1">
    <citation type="submission" date="2020-11" db="EMBL/GenBank/DDBJ databases">
        <authorList>
            <person name="Tran Van P."/>
        </authorList>
    </citation>
    <scope>NUCLEOTIDE SEQUENCE</scope>
</reference>
<feature type="compositionally biased region" description="Basic residues" evidence="12">
    <location>
        <begin position="644"/>
        <end position="654"/>
    </location>
</feature>
<evidence type="ECO:0000259" key="13">
    <source>
        <dbReference type="Pfam" id="PF08492"/>
    </source>
</evidence>
<feature type="region of interest" description="Disordered" evidence="12">
    <location>
        <begin position="626"/>
        <end position="654"/>
    </location>
</feature>
<evidence type="ECO:0000256" key="4">
    <source>
        <dbReference type="ARBA" id="ARBA00018350"/>
    </source>
</evidence>
<dbReference type="GO" id="GO:0043022">
    <property type="term" value="F:ribosome binding"/>
    <property type="evidence" value="ECO:0007669"/>
    <property type="project" value="TreeGrafter"/>
</dbReference>
<evidence type="ECO:0000256" key="2">
    <source>
        <dbReference type="ARBA" id="ARBA00004496"/>
    </source>
</evidence>
<dbReference type="InterPro" id="IPR026270">
    <property type="entry name" value="SRP72"/>
</dbReference>
<feature type="region of interest" description="Disordered" evidence="12">
    <location>
        <begin position="543"/>
        <end position="611"/>
    </location>
</feature>
<comment type="subcellular location">
    <subcellularLocation>
        <location evidence="2 11">Cytoplasm</location>
    </subcellularLocation>
    <subcellularLocation>
        <location evidence="1">Endoplasmic reticulum</location>
    </subcellularLocation>
</comment>
<evidence type="ECO:0000256" key="9">
    <source>
        <dbReference type="ARBA" id="ARBA00023135"/>
    </source>
</evidence>
<feature type="compositionally biased region" description="Polar residues" evidence="12">
    <location>
        <begin position="626"/>
        <end position="637"/>
    </location>
</feature>
<evidence type="ECO:0000256" key="1">
    <source>
        <dbReference type="ARBA" id="ARBA00004240"/>
    </source>
</evidence>
<dbReference type="Proteomes" id="UP000759131">
    <property type="component" value="Unassembled WGS sequence"/>
</dbReference>